<evidence type="ECO:0000259" key="1">
    <source>
        <dbReference type="Pfam" id="PF13302"/>
    </source>
</evidence>
<dbReference type="Gene3D" id="3.40.630.30">
    <property type="match status" value="1"/>
</dbReference>
<feature type="domain" description="N-acetyltransferase" evidence="1">
    <location>
        <begin position="8"/>
        <end position="171"/>
    </location>
</feature>
<name>A0ABX6V8C7_9GAMM</name>
<reference evidence="2" key="1">
    <citation type="submission" date="2021-07" db="EMBL/GenBank/DDBJ databases">
        <title>Shewanella sp. YLB-07 whole genome sequence.</title>
        <authorList>
            <person name="Yu L."/>
        </authorList>
    </citation>
    <scope>NUCLEOTIDE SEQUENCE</scope>
    <source>
        <strain evidence="2">YLB-08</strain>
    </source>
</reference>
<accession>A0ABX6V8C7</accession>
<proteinExistence type="predicted"/>
<dbReference type="RefSeq" id="WP_142874957.1">
    <property type="nucleotide sequence ID" value="NZ_CP045503.2"/>
</dbReference>
<organism evidence="2 3">
    <name type="scientific">Shewanella eurypsychrophilus</name>
    <dbReference type="NCBI Taxonomy" id="2593656"/>
    <lineage>
        <taxon>Bacteria</taxon>
        <taxon>Pseudomonadati</taxon>
        <taxon>Pseudomonadota</taxon>
        <taxon>Gammaproteobacteria</taxon>
        <taxon>Alteromonadales</taxon>
        <taxon>Shewanellaceae</taxon>
        <taxon>Shewanella</taxon>
    </lineage>
</organism>
<keyword evidence="3" id="KW-1185">Reference proteome</keyword>
<sequence length="198" mass="22523">MIITETQRLRFDFMTKDDAISLFELDQDVEVMRFINGGKMTSMDDIESIAIPRLQSYANQVEGWGIWKVSLNDLTADTMNVSLGLGTKERLDTYLGWILVRPMDFFSDKPQWDNLELGWRFKQAAWGKGFATEAAFAVMNVVSQSSKINKISAIAIEENVGSINIMKKLGMSFLKKGIHKDPLGDMELVFYQMMLSKD</sequence>
<dbReference type="InterPro" id="IPR051531">
    <property type="entry name" value="N-acetyltransferase"/>
</dbReference>
<dbReference type="SUPFAM" id="SSF55729">
    <property type="entry name" value="Acyl-CoA N-acyltransferases (Nat)"/>
    <property type="match status" value="1"/>
</dbReference>
<gene>
    <name evidence="2" type="ORF">FM038_012235</name>
</gene>
<dbReference type="EMBL" id="CP045503">
    <property type="protein sequence ID" value="QPG58124.1"/>
    <property type="molecule type" value="Genomic_DNA"/>
</dbReference>
<evidence type="ECO:0000313" key="3">
    <source>
        <dbReference type="Proteomes" id="UP000316416"/>
    </source>
</evidence>
<dbReference type="PANTHER" id="PTHR43792">
    <property type="entry name" value="GNAT FAMILY, PUTATIVE (AFU_ORTHOLOGUE AFUA_3G00765)-RELATED-RELATED"/>
    <property type="match status" value="1"/>
</dbReference>
<dbReference type="Pfam" id="PF13302">
    <property type="entry name" value="Acetyltransf_3"/>
    <property type="match status" value="1"/>
</dbReference>
<dbReference type="InterPro" id="IPR016181">
    <property type="entry name" value="Acyl_CoA_acyltransferase"/>
</dbReference>
<evidence type="ECO:0000313" key="2">
    <source>
        <dbReference type="EMBL" id="QPG58124.1"/>
    </source>
</evidence>
<protein>
    <submittedName>
        <fullName evidence="2">GNAT family N-acetyltransferase</fullName>
    </submittedName>
</protein>
<dbReference type="InterPro" id="IPR000182">
    <property type="entry name" value="GNAT_dom"/>
</dbReference>
<dbReference type="PANTHER" id="PTHR43792:SF1">
    <property type="entry name" value="N-ACETYLTRANSFERASE DOMAIN-CONTAINING PROTEIN"/>
    <property type="match status" value="1"/>
</dbReference>
<dbReference type="Proteomes" id="UP000316416">
    <property type="component" value="Chromosome"/>
</dbReference>